<dbReference type="Gene3D" id="1.10.540.10">
    <property type="entry name" value="Acyl-CoA dehydrogenase/oxidase, N-terminal domain"/>
    <property type="match status" value="1"/>
</dbReference>
<dbReference type="AlphaFoldDB" id="A0A1M5N362"/>
<dbReference type="SUPFAM" id="SSF47203">
    <property type="entry name" value="Acyl-CoA dehydrogenase C-terminal domain-like"/>
    <property type="match status" value="1"/>
</dbReference>
<dbReference type="PANTHER" id="PTHR43884">
    <property type="entry name" value="ACYL-COA DEHYDROGENASE"/>
    <property type="match status" value="1"/>
</dbReference>
<dbReference type="EMBL" id="FQWY01000014">
    <property type="protein sequence ID" value="SHG83875.1"/>
    <property type="molecule type" value="Genomic_DNA"/>
</dbReference>
<dbReference type="Proteomes" id="UP000242329">
    <property type="component" value="Unassembled WGS sequence"/>
</dbReference>
<dbReference type="InterPro" id="IPR009100">
    <property type="entry name" value="AcylCoA_DH/oxidase_NM_dom_sf"/>
</dbReference>
<comment type="cofactor">
    <cofactor evidence="1 5">
        <name>FAD</name>
        <dbReference type="ChEBI" id="CHEBI:57692"/>
    </cofactor>
</comment>
<organism evidence="8 9">
    <name type="scientific">Thermosyntropha lipolytica DSM 11003</name>
    <dbReference type="NCBI Taxonomy" id="1123382"/>
    <lineage>
        <taxon>Bacteria</taxon>
        <taxon>Bacillati</taxon>
        <taxon>Bacillota</taxon>
        <taxon>Clostridia</taxon>
        <taxon>Eubacteriales</taxon>
        <taxon>Syntrophomonadaceae</taxon>
        <taxon>Thermosyntropha</taxon>
    </lineage>
</organism>
<evidence type="ECO:0000259" key="7">
    <source>
        <dbReference type="Pfam" id="PF02770"/>
    </source>
</evidence>
<proteinExistence type="inferred from homology"/>
<evidence type="ECO:0000313" key="8">
    <source>
        <dbReference type="EMBL" id="SHG83875.1"/>
    </source>
</evidence>
<protein>
    <submittedName>
        <fullName evidence="8">Acyl-CoA dehydrogenase</fullName>
    </submittedName>
</protein>
<dbReference type="InterPro" id="IPR037069">
    <property type="entry name" value="AcylCoA_DH/ox_N_sf"/>
</dbReference>
<evidence type="ECO:0000256" key="4">
    <source>
        <dbReference type="ARBA" id="ARBA00022827"/>
    </source>
</evidence>
<gene>
    <name evidence="8" type="ORF">SAMN02745221_01088</name>
</gene>
<dbReference type="InterPro" id="IPR036250">
    <property type="entry name" value="AcylCo_DH-like_C"/>
</dbReference>
<dbReference type="GO" id="GO:0003995">
    <property type="term" value="F:acyl-CoA dehydrogenase activity"/>
    <property type="evidence" value="ECO:0007669"/>
    <property type="project" value="TreeGrafter"/>
</dbReference>
<dbReference type="InterPro" id="IPR046373">
    <property type="entry name" value="Acyl-CoA_Oxase/DH_mid-dom_sf"/>
</dbReference>
<dbReference type="OrthoDB" id="5427839at2"/>
<name>A0A1M5N362_9FIRM</name>
<evidence type="ECO:0000256" key="3">
    <source>
        <dbReference type="ARBA" id="ARBA00022630"/>
    </source>
</evidence>
<feature type="domain" description="Acyl-CoA dehydrogenase/oxidase C-terminal" evidence="6">
    <location>
        <begin position="240"/>
        <end position="388"/>
    </location>
</feature>
<dbReference type="Pfam" id="PF00441">
    <property type="entry name" value="Acyl-CoA_dh_1"/>
    <property type="match status" value="1"/>
</dbReference>
<dbReference type="GO" id="GO:0050660">
    <property type="term" value="F:flavin adenine dinucleotide binding"/>
    <property type="evidence" value="ECO:0007669"/>
    <property type="project" value="InterPro"/>
</dbReference>
<dbReference type="InterPro" id="IPR009075">
    <property type="entry name" value="AcylCo_DH/oxidase_C"/>
</dbReference>
<dbReference type="InterPro" id="IPR006091">
    <property type="entry name" value="Acyl-CoA_Oxase/DH_mid-dom"/>
</dbReference>
<evidence type="ECO:0000256" key="5">
    <source>
        <dbReference type="RuleBase" id="RU362125"/>
    </source>
</evidence>
<keyword evidence="9" id="KW-1185">Reference proteome</keyword>
<keyword evidence="4 5" id="KW-0274">FAD</keyword>
<accession>A0A1M5N362</accession>
<dbReference type="GO" id="GO:0005886">
    <property type="term" value="C:plasma membrane"/>
    <property type="evidence" value="ECO:0007669"/>
    <property type="project" value="TreeGrafter"/>
</dbReference>
<evidence type="ECO:0000256" key="1">
    <source>
        <dbReference type="ARBA" id="ARBA00001974"/>
    </source>
</evidence>
<dbReference type="RefSeq" id="WP_073091145.1">
    <property type="nucleotide sequence ID" value="NZ_FQWY01000014.1"/>
</dbReference>
<evidence type="ECO:0000313" key="9">
    <source>
        <dbReference type="Proteomes" id="UP000242329"/>
    </source>
</evidence>
<dbReference type="Gene3D" id="1.20.140.10">
    <property type="entry name" value="Butyryl-CoA Dehydrogenase, subunit A, domain 3"/>
    <property type="match status" value="1"/>
</dbReference>
<keyword evidence="3 5" id="KW-0285">Flavoprotein</keyword>
<reference evidence="9" key="1">
    <citation type="submission" date="2016-11" db="EMBL/GenBank/DDBJ databases">
        <authorList>
            <person name="Varghese N."/>
            <person name="Submissions S."/>
        </authorList>
    </citation>
    <scope>NUCLEOTIDE SEQUENCE [LARGE SCALE GENOMIC DNA]</scope>
    <source>
        <strain evidence="9">DSM 11003</strain>
    </source>
</reference>
<dbReference type="SUPFAM" id="SSF56645">
    <property type="entry name" value="Acyl-CoA dehydrogenase NM domain-like"/>
    <property type="match status" value="1"/>
</dbReference>
<feature type="domain" description="Acyl-CoA oxidase/dehydrogenase middle" evidence="7">
    <location>
        <begin position="132"/>
        <end position="223"/>
    </location>
</feature>
<evidence type="ECO:0000259" key="6">
    <source>
        <dbReference type="Pfam" id="PF00441"/>
    </source>
</evidence>
<dbReference type="PANTHER" id="PTHR43884:SF19">
    <property type="entry name" value="ACYL-COA DEHYDROGENASE FADE4-RELATED"/>
    <property type="match status" value="1"/>
</dbReference>
<dbReference type="CDD" id="cd00567">
    <property type="entry name" value="ACAD"/>
    <property type="match status" value="1"/>
</dbReference>
<evidence type="ECO:0000256" key="2">
    <source>
        <dbReference type="ARBA" id="ARBA00009347"/>
    </source>
</evidence>
<dbReference type="Pfam" id="PF02770">
    <property type="entry name" value="Acyl-CoA_dh_M"/>
    <property type="match status" value="1"/>
</dbReference>
<keyword evidence="5" id="KW-0560">Oxidoreductase</keyword>
<comment type="similarity">
    <text evidence="2 5">Belongs to the acyl-CoA dehydrogenase family.</text>
</comment>
<dbReference type="STRING" id="1123382.SAMN02745221_01088"/>
<sequence length="566" mass="65227">MFLLNPKNYHRPFKDEKTNDIYQKTIDFFENKGLASIKEDDQDIRWYDDYLNMLKETQAYATLLTPAGYGDPDARFDMYRIAQYNELLGFYGLSYQYCYQVSILGLGPIWLGDNEEVKKKTAQLLKEGGIFAFGLSEKEHGADLYATEMKLYPKGDGTYSAKGEKYYIGNGNKAALVSTFGKYADTDEFVFFAVESNHPNYECVKKINTSGNRPAYVAEYHLHDYPITPKEILSSGQKAWDSALNTVNIGKFQLGFCSVGICTHAFYEAINHAYNRWLYGHRVTDFPHIKKIFTESFVRLMAMRLFAMRAIDYFRSANDNDRRYLLYNPIQKMKVTTEGMKIIDMLLDAIAAKGFEQDTYFEMAIRDIGMIPRLEGTTHVNMGLVVRFMENYLFNNIDLPEIPVRDDMTNDDYILNQKAGSLKTVKFPDYKRPYSGISTPNIEVFKEQIELLRAFLADTPPDKEQAENKDYMLALGEIFTMIPYAQLILENAKIYNIPQDIVDEIFNFIVRDTSQYALRMVSSHRNSEAQIANLMKIIKLPVNSDNTDKVWKEHVLSLVGAYKMNP</sequence>
<dbReference type="Gene3D" id="2.40.110.10">
    <property type="entry name" value="Butyryl-CoA Dehydrogenase, subunit A, domain 2"/>
    <property type="match status" value="1"/>
</dbReference>